<evidence type="ECO:0000256" key="1">
    <source>
        <dbReference type="ARBA" id="ARBA00022729"/>
    </source>
</evidence>
<feature type="signal peptide" evidence="2">
    <location>
        <begin position="1"/>
        <end position="20"/>
    </location>
</feature>
<proteinExistence type="predicted"/>
<name>A0A8K2ANE7_9CYAN</name>
<sequence length="503" mass="56157">MGRWIGLLLSGLGLGTPWMAAVNPVQAQVAGFCQLPNQVLLEKESLLRAASQGDRGAQERYQALVRQHAQQLAQCRARTWPQTQAIWLRLYECDLNPGVLDNIMDRVVSRGYNQVYVEVFYNGQVLLPANDVPSLWQPVVRRPEFAQRDLLAEAIQKGRERGIKVYAWTFAMNFGYSYGQRPDRQAALARNGRGQTSAGLVDTNRTDVDIAKGDVDRVFIDPYSPQARQDFAQMLQRVLQRRPDGVLFDYIRYPRQTGSASVATRPTDFWIYGNGARQTLIARALNQKGRAVIEQFLSQGSLSATDLAAVDRQFPSEGEPLWQGRLVASPNPSPLPPASARINRLQNDLWLLSAAHAYQGVVDFLVAGATQVQRQGIPSGAAFFPDANRRIGQGFDSRMQPWDRFPRSIEWHPMAYAVCGNTSCIVDQVREVLAKASGVRLSPVLAGNWGGFAYDRPSLEAQMNAIRQATPQVNSVSHFDFSWQEAQFSNARRSCRVNFASSR</sequence>
<feature type="chain" id="PRO_5035420639" evidence="2">
    <location>
        <begin position="21"/>
        <end position="503"/>
    </location>
</feature>
<dbReference type="EMBL" id="WVIC01000005">
    <property type="protein sequence ID" value="NCJ05631.1"/>
    <property type="molecule type" value="Genomic_DNA"/>
</dbReference>
<dbReference type="Pfam" id="PF02638">
    <property type="entry name" value="GHL10"/>
    <property type="match status" value="1"/>
</dbReference>
<dbReference type="AlphaFoldDB" id="A0A8K2ANE7"/>
<keyword evidence="1 2" id="KW-0732">Signal</keyword>
<accession>A0A8K2ANE7</accession>
<dbReference type="PANTHER" id="PTHR43405:SF1">
    <property type="entry name" value="GLYCOSYL HYDROLASE DIGH"/>
    <property type="match status" value="1"/>
</dbReference>
<dbReference type="Gene3D" id="3.20.20.80">
    <property type="entry name" value="Glycosidases"/>
    <property type="match status" value="1"/>
</dbReference>
<reference evidence="4" key="1">
    <citation type="submission" date="2019-12" db="EMBL/GenBank/DDBJ databases">
        <title>High-Quality draft genome sequences of three cyanobacteria isolated from the limestone walls of the Old Cathedral of Coimbra.</title>
        <authorList>
            <person name="Tiago I."/>
            <person name="Soares F."/>
            <person name="Portugal A."/>
        </authorList>
    </citation>
    <scope>NUCLEOTIDE SEQUENCE [LARGE SCALE GENOMIC DNA]</scope>
    <source>
        <strain evidence="4">C</strain>
    </source>
</reference>
<evidence type="ECO:0000256" key="2">
    <source>
        <dbReference type="SAM" id="SignalP"/>
    </source>
</evidence>
<dbReference type="Proteomes" id="UP000607397">
    <property type="component" value="Unassembled WGS sequence"/>
</dbReference>
<gene>
    <name evidence="4" type="ORF">GS597_03725</name>
</gene>
<organism evidence="4 5">
    <name type="scientific">Petrachloros mirabilis ULC683</name>
    <dbReference type="NCBI Taxonomy" id="2781853"/>
    <lineage>
        <taxon>Bacteria</taxon>
        <taxon>Bacillati</taxon>
        <taxon>Cyanobacteriota</taxon>
        <taxon>Cyanophyceae</taxon>
        <taxon>Synechococcales</taxon>
        <taxon>Petrachlorosaceae</taxon>
        <taxon>Petrachloros</taxon>
        <taxon>Petrachloros mirabilis</taxon>
    </lineage>
</organism>
<dbReference type="PANTHER" id="PTHR43405">
    <property type="entry name" value="GLYCOSYL HYDROLASE DIGH"/>
    <property type="match status" value="1"/>
</dbReference>
<evidence type="ECO:0000259" key="3">
    <source>
        <dbReference type="Pfam" id="PF02638"/>
    </source>
</evidence>
<evidence type="ECO:0000313" key="4">
    <source>
        <dbReference type="EMBL" id="NCJ05631.1"/>
    </source>
</evidence>
<dbReference type="SUPFAM" id="SSF51445">
    <property type="entry name" value="(Trans)glycosidases"/>
    <property type="match status" value="1"/>
</dbReference>
<dbReference type="InterPro" id="IPR003790">
    <property type="entry name" value="GHL10"/>
</dbReference>
<evidence type="ECO:0000313" key="5">
    <source>
        <dbReference type="Proteomes" id="UP000607397"/>
    </source>
</evidence>
<keyword evidence="5" id="KW-1185">Reference proteome</keyword>
<comment type="caution">
    <text evidence="4">The sequence shown here is derived from an EMBL/GenBank/DDBJ whole genome shotgun (WGS) entry which is preliminary data.</text>
</comment>
<protein>
    <submittedName>
        <fullName evidence="4">Family 10 glycosylhydrolase</fullName>
    </submittedName>
</protein>
<feature type="domain" description="Glycosyl hydrolase-like 10" evidence="3">
    <location>
        <begin position="110"/>
        <end position="261"/>
    </location>
</feature>
<dbReference type="InterPro" id="IPR052177">
    <property type="entry name" value="Divisome_Glycosyl_Hydrolase"/>
</dbReference>
<dbReference type="InterPro" id="IPR017853">
    <property type="entry name" value="GH"/>
</dbReference>